<keyword evidence="3 9" id="KW-1003">Cell membrane</keyword>
<keyword evidence="4 9" id="KW-0812">Transmembrane</keyword>
<gene>
    <name evidence="9" type="primary">tatB</name>
    <name evidence="11" type="ORF">METHB2_400027</name>
</gene>
<feature type="region of interest" description="Disordered" evidence="10">
    <location>
        <begin position="86"/>
        <end position="108"/>
    </location>
</feature>
<feature type="compositionally biased region" description="Basic and acidic residues" evidence="10">
    <location>
        <begin position="93"/>
        <end position="108"/>
    </location>
</feature>
<evidence type="ECO:0000256" key="7">
    <source>
        <dbReference type="ARBA" id="ARBA00023010"/>
    </source>
</evidence>
<dbReference type="PANTHER" id="PTHR33162">
    <property type="entry name" value="SEC-INDEPENDENT PROTEIN TRANSLOCASE PROTEIN TATA, CHLOROPLASTIC"/>
    <property type="match status" value="1"/>
</dbReference>
<dbReference type="RefSeq" id="WP_174626313.1">
    <property type="nucleotide sequence ID" value="NZ_CADCXN010000070.1"/>
</dbReference>
<dbReference type="InterPro" id="IPR018448">
    <property type="entry name" value="TatB"/>
</dbReference>
<dbReference type="GO" id="GO:0008320">
    <property type="term" value="F:protein transmembrane transporter activity"/>
    <property type="evidence" value="ECO:0007669"/>
    <property type="project" value="UniProtKB-UniRule"/>
</dbReference>
<keyword evidence="2 9" id="KW-0813">Transport</keyword>
<dbReference type="Pfam" id="PF02416">
    <property type="entry name" value="TatA_B_E"/>
    <property type="match status" value="1"/>
</dbReference>
<dbReference type="PRINTS" id="PR01506">
    <property type="entry name" value="TATBPROTEIN"/>
</dbReference>
<dbReference type="Proteomes" id="UP000494216">
    <property type="component" value="Unassembled WGS sequence"/>
</dbReference>
<evidence type="ECO:0000313" key="12">
    <source>
        <dbReference type="Proteomes" id="UP000494216"/>
    </source>
</evidence>
<dbReference type="AlphaFoldDB" id="A0A8S0Y6I2"/>
<evidence type="ECO:0000256" key="6">
    <source>
        <dbReference type="ARBA" id="ARBA00022989"/>
    </source>
</evidence>
<organism evidence="11 12">
    <name type="scientific">Candidatus Methylobacter favarea</name>
    <dbReference type="NCBI Taxonomy" id="2707345"/>
    <lineage>
        <taxon>Bacteria</taxon>
        <taxon>Pseudomonadati</taxon>
        <taxon>Pseudomonadota</taxon>
        <taxon>Gammaproteobacteria</taxon>
        <taxon>Methylococcales</taxon>
        <taxon>Methylococcaceae</taxon>
        <taxon>Methylobacter</taxon>
    </lineage>
</organism>
<dbReference type="NCBIfam" id="TIGR01410">
    <property type="entry name" value="tatB"/>
    <property type="match status" value="1"/>
</dbReference>
<reference evidence="11 12" key="1">
    <citation type="submission" date="2020-02" db="EMBL/GenBank/DDBJ databases">
        <authorList>
            <person name="Hogendoorn C."/>
        </authorList>
    </citation>
    <scope>NUCLEOTIDE SEQUENCE [LARGE SCALE GENOMIC DNA]</scope>
    <source>
        <strain evidence="11">METHB21</strain>
    </source>
</reference>
<comment type="caution">
    <text evidence="11">The sequence shown here is derived from an EMBL/GenBank/DDBJ whole genome shotgun (WGS) entry which is preliminary data.</text>
</comment>
<keyword evidence="5 9" id="KW-0653">Protein transport</keyword>
<comment type="similarity">
    <text evidence="9">Belongs to the TatB family.</text>
</comment>
<comment type="subunit">
    <text evidence="9">The Tat system comprises two distinct complexes: a TatABC complex, containing multiple copies of TatA, TatB and TatC subunits, and a separate TatA complex, containing only TatA subunits. Substrates initially bind to the TatABC complex, which probably triggers association of the separate TatA complex to form the active translocon.</text>
</comment>
<evidence type="ECO:0000256" key="1">
    <source>
        <dbReference type="ARBA" id="ARBA00004167"/>
    </source>
</evidence>
<dbReference type="EMBL" id="CADCXN010000070">
    <property type="protein sequence ID" value="CAA9891445.1"/>
    <property type="molecule type" value="Genomic_DNA"/>
</dbReference>
<dbReference type="Gene3D" id="1.20.5.3310">
    <property type="match status" value="1"/>
</dbReference>
<protein>
    <recommendedName>
        <fullName evidence="9">Sec-independent protein translocase protein TatB</fullName>
    </recommendedName>
</protein>
<dbReference type="InterPro" id="IPR003369">
    <property type="entry name" value="TatA/B/E"/>
</dbReference>
<evidence type="ECO:0000256" key="8">
    <source>
        <dbReference type="ARBA" id="ARBA00023136"/>
    </source>
</evidence>
<keyword evidence="7 9" id="KW-0811">Translocation</keyword>
<evidence type="ECO:0000256" key="3">
    <source>
        <dbReference type="ARBA" id="ARBA00022475"/>
    </source>
</evidence>
<keyword evidence="12" id="KW-1185">Reference proteome</keyword>
<keyword evidence="8 9" id="KW-0472">Membrane</keyword>
<comment type="subcellular location">
    <subcellularLocation>
        <location evidence="9">Cell membrane</location>
        <topology evidence="9">Single-pass membrane protein</topology>
    </subcellularLocation>
    <subcellularLocation>
        <location evidence="1">Membrane</location>
        <topology evidence="1">Single-pass membrane protein</topology>
    </subcellularLocation>
</comment>
<evidence type="ECO:0000256" key="5">
    <source>
        <dbReference type="ARBA" id="ARBA00022927"/>
    </source>
</evidence>
<evidence type="ECO:0000256" key="10">
    <source>
        <dbReference type="SAM" id="MobiDB-lite"/>
    </source>
</evidence>
<proteinExistence type="inferred from homology"/>
<sequence length="108" mass="12240">MFDIGFSELIMVGLVSLLAIGPERLPKVARLAGFWIGKTRNMVASVKAEIREEFQAEEIRQLLKERAGRAEFQQLLDETADTAHSIKSSIDQLPKDNQEQPKRPHEPK</sequence>
<comment type="function">
    <text evidence="9">Part of the twin-arginine translocation (Tat) system that transports large folded proteins containing a characteristic twin-arginine motif in their signal peptide across membranes. Together with TatC, TatB is part of a receptor directly interacting with Tat signal peptides. TatB may form an oligomeric binding site that transiently accommodates folded Tat precursor proteins before their translocation.</text>
</comment>
<evidence type="ECO:0000256" key="2">
    <source>
        <dbReference type="ARBA" id="ARBA00022448"/>
    </source>
</evidence>
<evidence type="ECO:0000313" key="11">
    <source>
        <dbReference type="EMBL" id="CAA9891445.1"/>
    </source>
</evidence>
<name>A0A8S0Y6I2_9GAMM</name>
<evidence type="ECO:0000256" key="9">
    <source>
        <dbReference type="HAMAP-Rule" id="MF_00237"/>
    </source>
</evidence>
<dbReference type="GO" id="GO:0033281">
    <property type="term" value="C:TAT protein transport complex"/>
    <property type="evidence" value="ECO:0007669"/>
    <property type="project" value="UniProtKB-UniRule"/>
</dbReference>
<accession>A0A8S0Y6I2</accession>
<dbReference type="HAMAP" id="MF_00237">
    <property type="entry name" value="TatB"/>
    <property type="match status" value="1"/>
</dbReference>
<evidence type="ECO:0000256" key="4">
    <source>
        <dbReference type="ARBA" id="ARBA00022692"/>
    </source>
</evidence>
<dbReference type="PANTHER" id="PTHR33162:SF1">
    <property type="entry name" value="SEC-INDEPENDENT PROTEIN TRANSLOCASE PROTEIN TATA, CHLOROPLASTIC"/>
    <property type="match status" value="1"/>
</dbReference>
<dbReference type="GO" id="GO:0043953">
    <property type="term" value="P:protein transport by the Tat complex"/>
    <property type="evidence" value="ECO:0007669"/>
    <property type="project" value="UniProtKB-UniRule"/>
</dbReference>
<keyword evidence="6 9" id="KW-1133">Transmembrane helix</keyword>